<organism evidence="2 3">
    <name type="scientific">Streptococcus sanguinis</name>
    <dbReference type="NCBI Taxonomy" id="1305"/>
    <lineage>
        <taxon>Bacteria</taxon>
        <taxon>Bacillati</taxon>
        <taxon>Bacillota</taxon>
        <taxon>Bacilli</taxon>
        <taxon>Lactobacillales</taxon>
        <taxon>Streptococcaceae</taxon>
        <taxon>Streptococcus</taxon>
    </lineage>
</organism>
<dbReference type="AlphaFoldDB" id="A0A7H8V9H1"/>
<name>A0A7H8V9H1_STRSA</name>
<protein>
    <submittedName>
        <fullName evidence="2">NADP-dependent oxidoreductase</fullName>
    </submittedName>
</protein>
<dbReference type="InterPro" id="IPR013154">
    <property type="entry name" value="ADH-like_N"/>
</dbReference>
<dbReference type="Proteomes" id="UP000509410">
    <property type="component" value="Chromosome"/>
</dbReference>
<dbReference type="PANTHER" id="PTHR11695">
    <property type="entry name" value="ALCOHOL DEHYDROGENASE RELATED"/>
    <property type="match status" value="1"/>
</dbReference>
<dbReference type="SUPFAM" id="SSF51735">
    <property type="entry name" value="NAD(P)-binding Rossmann-fold domains"/>
    <property type="match status" value="1"/>
</dbReference>
<proteinExistence type="predicted"/>
<accession>A0A7H8V9H1</accession>
<dbReference type="InterPro" id="IPR013149">
    <property type="entry name" value="ADH-like_C"/>
</dbReference>
<dbReference type="Pfam" id="PF13602">
    <property type="entry name" value="ADH_zinc_N_2"/>
    <property type="match status" value="1"/>
</dbReference>
<gene>
    <name evidence="2" type="ORF">FFV08_10025</name>
</gene>
<dbReference type="InterPro" id="IPR050700">
    <property type="entry name" value="YIM1/Zinc_Alcohol_DH_Fams"/>
</dbReference>
<sequence length="354" mass="38222">MVVQAIQYSRFGNEEVLNLVNIKSDSLEANQVRVEVHAVGLNPIDYKTFEGAKPLRFLSFMAKLRNPSRWFESKSSLFPRGVGRDFAGVITEIGEGVNTFSVGDKVFGSMISDPGLGTKRGTLATEICVNVSEIVLKPKLIDMNHAATMGVASLTVGGAFRKIELNSKDVVVISAATGGIGSIAVQYAVAKGATVIGIASKKNSEYLKSLGAIPVAYEENIQNALLSATPKPITKFLDCYGSDYVKLAFSLGLKGSEIGTLVPSPYVIIRGAQFTGPRHSTYDDFKALAEMVSDGKVQLNIDQVYDFSLKSVREAYRSLKLGHTRGKKVVKVREEQGGASGGKFRTKVCPDIRK</sequence>
<dbReference type="Gene3D" id="3.90.180.10">
    <property type="entry name" value="Medium-chain alcohol dehydrogenases, catalytic domain"/>
    <property type="match status" value="1"/>
</dbReference>
<dbReference type="SUPFAM" id="SSF50129">
    <property type="entry name" value="GroES-like"/>
    <property type="match status" value="1"/>
</dbReference>
<feature type="domain" description="Enoyl reductase (ER)" evidence="1">
    <location>
        <begin position="12"/>
        <end position="330"/>
    </location>
</feature>
<dbReference type="GO" id="GO:0016491">
    <property type="term" value="F:oxidoreductase activity"/>
    <property type="evidence" value="ECO:0007669"/>
    <property type="project" value="InterPro"/>
</dbReference>
<dbReference type="SMART" id="SM00829">
    <property type="entry name" value="PKS_ER"/>
    <property type="match status" value="1"/>
</dbReference>
<evidence type="ECO:0000313" key="3">
    <source>
        <dbReference type="Proteomes" id="UP000509410"/>
    </source>
</evidence>
<dbReference type="InterPro" id="IPR011032">
    <property type="entry name" value="GroES-like_sf"/>
</dbReference>
<dbReference type="Pfam" id="PF00107">
    <property type="entry name" value="ADH_zinc_N"/>
    <property type="match status" value="1"/>
</dbReference>
<reference evidence="2 3" key="1">
    <citation type="submission" date="2019-05" db="EMBL/GenBank/DDBJ databases">
        <title>The organization of the Streptococcus sanguinis genomes.</title>
        <authorList>
            <person name="Wu C.H."/>
            <person name="Chen Y.Y.M."/>
            <person name="Wang H.Y."/>
        </authorList>
    </citation>
    <scope>NUCLEOTIDE SEQUENCE [LARGE SCALE GENOMIC DNA]</scope>
    <source>
        <strain evidence="2 3">CGMH010</strain>
    </source>
</reference>
<dbReference type="Gene3D" id="3.40.50.720">
    <property type="entry name" value="NAD(P)-binding Rossmann-like Domain"/>
    <property type="match status" value="1"/>
</dbReference>
<evidence type="ECO:0000313" key="2">
    <source>
        <dbReference type="EMBL" id="QLB52899.1"/>
    </source>
</evidence>
<dbReference type="InterPro" id="IPR036291">
    <property type="entry name" value="NAD(P)-bd_dom_sf"/>
</dbReference>
<dbReference type="Pfam" id="PF08240">
    <property type="entry name" value="ADH_N"/>
    <property type="match status" value="1"/>
</dbReference>
<evidence type="ECO:0000259" key="1">
    <source>
        <dbReference type="SMART" id="SM00829"/>
    </source>
</evidence>
<dbReference type="InterPro" id="IPR020843">
    <property type="entry name" value="ER"/>
</dbReference>
<dbReference type="CDD" id="cd05289">
    <property type="entry name" value="MDR_like_2"/>
    <property type="match status" value="1"/>
</dbReference>
<dbReference type="EMBL" id="CP040556">
    <property type="protein sequence ID" value="QLB52899.1"/>
    <property type="molecule type" value="Genomic_DNA"/>
</dbReference>
<dbReference type="PANTHER" id="PTHR11695:SF648">
    <property type="entry name" value="ZINC-BINDING OXIDOREDUCTASE"/>
    <property type="match status" value="1"/>
</dbReference>